<keyword evidence="1 5" id="KW-0597">Phosphoprotein</keyword>
<evidence type="ECO:0000256" key="3">
    <source>
        <dbReference type="ARBA" id="ARBA00023125"/>
    </source>
</evidence>
<accession>A0ABW0SU03</accession>
<comment type="caution">
    <text evidence="8">The sequence shown here is derived from an EMBL/GenBank/DDBJ whole genome shotgun (WGS) entry which is preliminary data.</text>
</comment>
<keyword evidence="3" id="KW-0238">DNA-binding</keyword>
<dbReference type="PROSITE" id="PS50110">
    <property type="entry name" value="RESPONSE_REGULATORY"/>
    <property type="match status" value="1"/>
</dbReference>
<dbReference type="SUPFAM" id="SSF46894">
    <property type="entry name" value="C-terminal effector domain of the bipartite response regulators"/>
    <property type="match status" value="1"/>
</dbReference>
<dbReference type="SMART" id="SM00421">
    <property type="entry name" value="HTH_LUXR"/>
    <property type="match status" value="1"/>
</dbReference>
<name>A0ABW0SU03_9GAMM</name>
<dbReference type="InterPro" id="IPR058245">
    <property type="entry name" value="NreC/VraR/RcsB-like_REC"/>
</dbReference>
<evidence type="ECO:0000313" key="9">
    <source>
        <dbReference type="Proteomes" id="UP001596111"/>
    </source>
</evidence>
<feature type="domain" description="HTH luxR-type" evidence="6">
    <location>
        <begin position="142"/>
        <end position="209"/>
    </location>
</feature>
<keyword evidence="4" id="KW-0804">Transcription</keyword>
<dbReference type="InterPro" id="IPR000792">
    <property type="entry name" value="Tscrpt_reg_LuxR_C"/>
</dbReference>
<organism evidence="8 9">
    <name type="scientific">Rhodanobacter terrae</name>
    <dbReference type="NCBI Taxonomy" id="418647"/>
    <lineage>
        <taxon>Bacteria</taxon>
        <taxon>Pseudomonadati</taxon>
        <taxon>Pseudomonadota</taxon>
        <taxon>Gammaproteobacteria</taxon>
        <taxon>Lysobacterales</taxon>
        <taxon>Rhodanobacteraceae</taxon>
        <taxon>Rhodanobacter</taxon>
    </lineage>
</organism>
<dbReference type="InterPro" id="IPR016032">
    <property type="entry name" value="Sig_transdc_resp-reg_C-effctor"/>
</dbReference>
<evidence type="ECO:0000256" key="1">
    <source>
        <dbReference type="ARBA" id="ARBA00022553"/>
    </source>
</evidence>
<dbReference type="SUPFAM" id="SSF52172">
    <property type="entry name" value="CheY-like"/>
    <property type="match status" value="1"/>
</dbReference>
<evidence type="ECO:0000313" key="8">
    <source>
        <dbReference type="EMBL" id="MFC5579974.1"/>
    </source>
</evidence>
<dbReference type="PANTHER" id="PTHR43214">
    <property type="entry name" value="TWO-COMPONENT RESPONSE REGULATOR"/>
    <property type="match status" value="1"/>
</dbReference>
<dbReference type="PROSITE" id="PS50043">
    <property type="entry name" value="HTH_LUXR_2"/>
    <property type="match status" value="1"/>
</dbReference>
<reference evidence="9" key="1">
    <citation type="journal article" date="2019" name="Int. J. Syst. Evol. Microbiol.">
        <title>The Global Catalogue of Microorganisms (GCM) 10K type strain sequencing project: providing services to taxonomists for standard genome sequencing and annotation.</title>
        <authorList>
            <consortium name="The Broad Institute Genomics Platform"/>
            <consortium name="The Broad Institute Genome Sequencing Center for Infectious Disease"/>
            <person name="Wu L."/>
            <person name="Ma J."/>
        </authorList>
    </citation>
    <scope>NUCLEOTIDE SEQUENCE [LARGE SCALE GENOMIC DNA]</scope>
    <source>
        <strain evidence="9">CGMCC 1.13587</strain>
    </source>
</reference>
<dbReference type="Pfam" id="PF00196">
    <property type="entry name" value="GerE"/>
    <property type="match status" value="1"/>
</dbReference>
<evidence type="ECO:0000256" key="2">
    <source>
        <dbReference type="ARBA" id="ARBA00023015"/>
    </source>
</evidence>
<dbReference type="CDD" id="cd17535">
    <property type="entry name" value="REC_NarL-like"/>
    <property type="match status" value="1"/>
</dbReference>
<dbReference type="PANTHER" id="PTHR43214:SF41">
    <property type="entry name" value="NITRATE_NITRITE RESPONSE REGULATOR PROTEIN NARP"/>
    <property type="match status" value="1"/>
</dbReference>
<evidence type="ECO:0000256" key="5">
    <source>
        <dbReference type="PROSITE-ProRule" id="PRU00169"/>
    </source>
</evidence>
<dbReference type="EMBL" id="JBHSNG010000002">
    <property type="protein sequence ID" value="MFC5579974.1"/>
    <property type="molecule type" value="Genomic_DNA"/>
</dbReference>
<keyword evidence="2" id="KW-0805">Transcription regulation</keyword>
<evidence type="ECO:0000259" key="7">
    <source>
        <dbReference type="PROSITE" id="PS50110"/>
    </source>
</evidence>
<dbReference type="Gene3D" id="3.40.50.2300">
    <property type="match status" value="1"/>
</dbReference>
<dbReference type="InterPro" id="IPR039420">
    <property type="entry name" value="WalR-like"/>
</dbReference>
<dbReference type="InterPro" id="IPR011006">
    <property type="entry name" value="CheY-like_superfamily"/>
</dbReference>
<keyword evidence="9" id="KW-1185">Reference proteome</keyword>
<dbReference type="InterPro" id="IPR001789">
    <property type="entry name" value="Sig_transdc_resp-reg_receiver"/>
</dbReference>
<dbReference type="PRINTS" id="PR00038">
    <property type="entry name" value="HTHLUXR"/>
</dbReference>
<sequence>MTRVQVLVADDHGVIRNGLKKILDDTPDLEFAGEACDGKSVLEKVRERSWDMLILDLSMPGRNGLELIKLIKEARPPLPILIFSMHQEEQYAVRALRAGASGYLTKEFDGDLLLSAIRKVASGGVYVSTKVAELLASDVSRPLQAPPHTLLSNREYEVFTRLVRGISLTAIAYEFSLSIKTVSTHKSHLFEKMGVINQSDLVRYAINHGLLDQEPDNLRIQHSSTI</sequence>
<dbReference type="RefSeq" id="WP_377324050.1">
    <property type="nucleotide sequence ID" value="NZ_JBHSNG010000002.1"/>
</dbReference>
<evidence type="ECO:0000256" key="4">
    <source>
        <dbReference type="ARBA" id="ARBA00023163"/>
    </source>
</evidence>
<protein>
    <submittedName>
        <fullName evidence="8">Response regulator</fullName>
    </submittedName>
</protein>
<dbReference type="CDD" id="cd06170">
    <property type="entry name" value="LuxR_C_like"/>
    <property type="match status" value="1"/>
</dbReference>
<evidence type="ECO:0000259" key="6">
    <source>
        <dbReference type="PROSITE" id="PS50043"/>
    </source>
</evidence>
<proteinExistence type="predicted"/>
<dbReference type="SMART" id="SM00448">
    <property type="entry name" value="REC"/>
    <property type="match status" value="1"/>
</dbReference>
<dbReference type="Pfam" id="PF00072">
    <property type="entry name" value="Response_reg"/>
    <property type="match status" value="1"/>
</dbReference>
<gene>
    <name evidence="8" type="ORF">ACFPPB_02415</name>
</gene>
<dbReference type="Proteomes" id="UP001596111">
    <property type="component" value="Unassembled WGS sequence"/>
</dbReference>
<feature type="domain" description="Response regulatory" evidence="7">
    <location>
        <begin position="5"/>
        <end position="121"/>
    </location>
</feature>
<feature type="modified residue" description="4-aspartylphosphate" evidence="5">
    <location>
        <position position="56"/>
    </location>
</feature>